<keyword evidence="1" id="KW-0472">Membrane</keyword>
<feature type="transmembrane region" description="Helical" evidence="1">
    <location>
        <begin position="150"/>
        <end position="174"/>
    </location>
</feature>
<dbReference type="Proteomes" id="UP000662939">
    <property type="component" value="Chromosome"/>
</dbReference>
<accession>A0A895XTJ2</accession>
<dbReference type="KEGG" id="nav:JQS30_06945"/>
<feature type="transmembrane region" description="Helical" evidence="1">
    <location>
        <begin position="69"/>
        <end position="90"/>
    </location>
</feature>
<feature type="transmembrane region" description="Helical" evidence="1">
    <location>
        <begin position="180"/>
        <end position="202"/>
    </location>
</feature>
<keyword evidence="1" id="KW-1133">Transmembrane helix</keyword>
<dbReference type="EMBL" id="CP070496">
    <property type="protein sequence ID" value="QSB06625.1"/>
    <property type="molecule type" value="Genomic_DNA"/>
</dbReference>
<reference evidence="2" key="1">
    <citation type="submission" date="2021-02" db="EMBL/GenBank/DDBJ databases">
        <title>Natronoglycomyces albus gen. nov., sp. nov, a haloalkaliphilic actinobacterium from a soda solonchak soil.</title>
        <authorList>
            <person name="Sorokin D.Y."/>
            <person name="Khijniak T.V."/>
            <person name="Zakharycheva A.P."/>
            <person name="Boueva O.V."/>
            <person name="Ariskina E.V."/>
            <person name="Hahnke R.L."/>
            <person name="Bunk B."/>
            <person name="Sproer C."/>
            <person name="Schumann P."/>
            <person name="Evtushenko L.I."/>
            <person name="Kublanov I.V."/>
        </authorList>
    </citation>
    <scope>NUCLEOTIDE SEQUENCE</scope>
    <source>
        <strain evidence="2">DSM 106290</strain>
    </source>
</reference>
<keyword evidence="3" id="KW-1185">Reference proteome</keyword>
<gene>
    <name evidence="2" type="ORF">JQS30_06945</name>
</gene>
<name>A0A895XTJ2_9ACTN</name>
<sequence length="251" mass="27159">MAMTEAERAAYLRWRAPKSGVALGFSLLNYFKWWFIGLTALLIIVVSIVGQFVAIETTMWGHLAAAGKYFLAILAGMVLYEIIPGLISAGVTRREISIMTVIAGMVVSLSLAIIVTIGMFAEHFIYRLVGWTQASPTFERSDAMTSMSDVLIVSSAYFIVFPMLTCVGHLIGAAFFRSSWLGGVVTIPAAISAFTIDGAIFGGEGFRMFGFLSFIDTSVVWAIIAAFVVAIISVWVAHRCLINSDVNSVSA</sequence>
<feature type="transmembrane region" description="Helical" evidence="1">
    <location>
        <begin position="96"/>
        <end position="121"/>
    </location>
</feature>
<keyword evidence="1" id="KW-0812">Transmembrane</keyword>
<proteinExistence type="predicted"/>
<protein>
    <submittedName>
        <fullName evidence="2">Uncharacterized protein</fullName>
    </submittedName>
</protein>
<organism evidence="2 3">
    <name type="scientific">Natronoglycomyces albus</name>
    <dbReference type="NCBI Taxonomy" id="2811108"/>
    <lineage>
        <taxon>Bacteria</taxon>
        <taxon>Bacillati</taxon>
        <taxon>Actinomycetota</taxon>
        <taxon>Actinomycetes</taxon>
        <taxon>Glycomycetales</taxon>
        <taxon>Glycomycetaceae</taxon>
        <taxon>Natronoglycomyces</taxon>
    </lineage>
</organism>
<feature type="transmembrane region" description="Helical" evidence="1">
    <location>
        <begin position="214"/>
        <end position="237"/>
    </location>
</feature>
<dbReference type="RefSeq" id="WP_213172636.1">
    <property type="nucleotide sequence ID" value="NZ_CP070496.1"/>
</dbReference>
<evidence type="ECO:0000256" key="1">
    <source>
        <dbReference type="SAM" id="Phobius"/>
    </source>
</evidence>
<feature type="transmembrane region" description="Helical" evidence="1">
    <location>
        <begin position="33"/>
        <end position="57"/>
    </location>
</feature>
<evidence type="ECO:0000313" key="3">
    <source>
        <dbReference type="Proteomes" id="UP000662939"/>
    </source>
</evidence>
<dbReference type="AlphaFoldDB" id="A0A895XTJ2"/>
<evidence type="ECO:0000313" key="2">
    <source>
        <dbReference type="EMBL" id="QSB06625.1"/>
    </source>
</evidence>